<dbReference type="GO" id="GO:0016020">
    <property type="term" value="C:membrane"/>
    <property type="evidence" value="ECO:0007669"/>
    <property type="project" value="UniProtKB-SubCell"/>
</dbReference>
<comment type="subcellular location">
    <subcellularLocation>
        <location evidence="9">Endomembrane system</location>
        <topology evidence="9">Single-pass membrane protein</topology>
    </subcellularLocation>
    <subcellularLocation>
        <location evidence="1">Membrane</location>
        <topology evidence="1">Single-pass type II membrane protein</topology>
    </subcellularLocation>
</comment>
<dbReference type="Proteomes" id="UP000663877">
    <property type="component" value="Unassembled WGS sequence"/>
</dbReference>
<accession>A0A815WJC0</accession>
<dbReference type="InterPro" id="IPR003378">
    <property type="entry name" value="Fringe-like_glycosylTrfase"/>
</dbReference>
<keyword evidence="3" id="KW-0328">Glycosyltransferase</keyword>
<comment type="similarity">
    <text evidence="2">Belongs to the glycosyltransferase 31 family.</text>
</comment>
<keyword evidence="4" id="KW-0808">Transferase</keyword>
<keyword evidence="6" id="KW-0735">Signal-anchor</keyword>
<dbReference type="EMBL" id="CAJNOM010000686">
    <property type="protein sequence ID" value="CAF1541583.1"/>
    <property type="molecule type" value="Genomic_DNA"/>
</dbReference>
<evidence type="ECO:0000256" key="5">
    <source>
        <dbReference type="ARBA" id="ARBA00022692"/>
    </source>
</evidence>
<dbReference type="PANTHER" id="PTHR10811">
    <property type="entry name" value="FRINGE-RELATED"/>
    <property type="match status" value="1"/>
</dbReference>
<organism evidence="12 13">
    <name type="scientific">Adineta steineri</name>
    <dbReference type="NCBI Taxonomy" id="433720"/>
    <lineage>
        <taxon>Eukaryota</taxon>
        <taxon>Metazoa</taxon>
        <taxon>Spiralia</taxon>
        <taxon>Gnathifera</taxon>
        <taxon>Rotifera</taxon>
        <taxon>Eurotatoria</taxon>
        <taxon>Bdelloidea</taxon>
        <taxon>Adinetida</taxon>
        <taxon>Adinetidae</taxon>
        <taxon>Adineta</taxon>
    </lineage>
</organism>
<evidence type="ECO:0000313" key="13">
    <source>
        <dbReference type="Proteomes" id="UP000663832"/>
    </source>
</evidence>
<dbReference type="AlphaFoldDB" id="A0A815WJC0"/>
<dbReference type="Gene3D" id="3.90.550.50">
    <property type="match status" value="1"/>
</dbReference>
<evidence type="ECO:0000256" key="7">
    <source>
        <dbReference type="ARBA" id="ARBA00022989"/>
    </source>
</evidence>
<dbReference type="Pfam" id="PF02434">
    <property type="entry name" value="Fringe"/>
    <property type="match status" value="1"/>
</dbReference>
<evidence type="ECO:0000256" key="1">
    <source>
        <dbReference type="ARBA" id="ARBA00004606"/>
    </source>
</evidence>
<feature type="domain" description="Fringe-like glycosyltransferase" evidence="10">
    <location>
        <begin position="31"/>
        <end position="260"/>
    </location>
</feature>
<evidence type="ECO:0000256" key="6">
    <source>
        <dbReference type="ARBA" id="ARBA00022968"/>
    </source>
</evidence>
<keyword evidence="7" id="KW-1133">Transmembrane helix</keyword>
<keyword evidence="13" id="KW-1185">Reference proteome</keyword>
<comment type="caution">
    <text evidence="12">The sequence shown here is derived from an EMBL/GenBank/DDBJ whole genome shotgun (WGS) entry which is preliminary data.</text>
</comment>
<evidence type="ECO:0000313" key="12">
    <source>
        <dbReference type="EMBL" id="CAF1541583.1"/>
    </source>
</evidence>
<evidence type="ECO:0000256" key="8">
    <source>
        <dbReference type="ARBA" id="ARBA00023136"/>
    </source>
</evidence>
<dbReference type="GO" id="GO:0016757">
    <property type="term" value="F:glycosyltransferase activity"/>
    <property type="evidence" value="ECO:0007669"/>
    <property type="project" value="UniProtKB-KW"/>
</dbReference>
<evidence type="ECO:0000256" key="9">
    <source>
        <dbReference type="ARBA" id="ARBA00037847"/>
    </source>
</evidence>
<protein>
    <recommendedName>
        <fullName evidence="10">Fringe-like glycosyltransferase domain-containing protein</fullName>
    </recommendedName>
</protein>
<gene>
    <name evidence="11" type="ORF">BJG266_LOCUS28013</name>
    <name evidence="12" type="ORF">QVE165_LOCUS46362</name>
</gene>
<keyword evidence="5" id="KW-0812">Transmembrane</keyword>
<dbReference type="Proteomes" id="UP000663832">
    <property type="component" value="Unassembled WGS sequence"/>
</dbReference>
<evidence type="ECO:0000313" key="11">
    <source>
        <dbReference type="EMBL" id="CAF1221602.1"/>
    </source>
</evidence>
<dbReference type="OrthoDB" id="8959630at2759"/>
<dbReference type="EMBL" id="CAJNOI010000275">
    <property type="protein sequence ID" value="CAF1221602.1"/>
    <property type="molecule type" value="Genomic_DNA"/>
</dbReference>
<name>A0A815WJC0_9BILA</name>
<keyword evidence="8" id="KW-0472">Membrane</keyword>
<sequence>MHLKNSSINSTHDSNGIYSYFKAQSSNITPHVSAHNILLVLRTSKRTQHMRIPPILNTWFQFSPTTTYITTNSDATFFQRYLSKQYHQQVYYTNCTQAHSIHDLCCQSASEFHIYFQNENKYEWLCRFDDDQYVNVPLLIDYLKQYSPNQQPLYIGKPSLKEPKRGRGLEFWFATYGGGVCYSKSLLHKIYDDIQPNKKFMDGCVSSNFPDDTHIAYILRKKYNINLTVANDFHHHIEGNLFTNLTNPLNIDQAITFGFKGNNVPRFLPLIKNDVYRMQTLHCLLYPDKNCMRLLRILLNQLFEEKYG</sequence>
<evidence type="ECO:0000259" key="10">
    <source>
        <dbReference type="Pfam" id="PF02434"/>
    </source>
</evidence>
<dbReference type="GO" id="GO:0012505">
    <property type="term" value="C:endomembrane system"/>
    <property type="evidence" value="ECO:0007669"/>
    <property type="project" value="UniProtKB-SubCell"/>
</dbReference>
<evidence type="ECO:0000256" key="2">
    <source>
        <dbReference type="ARBA" id="ARBA00008661"/>
    </source>
</evidence>
<proteinExistence type="inferred from homology"/>
<evidence type="ECO:0000256" key="3">
    <source>
        <dbReference type="ARBA" id="ARBA00022676"/>
    </source>
</evidence>
<evidence type="ECO:0000256" key="4">
    <source>
        <dbReference type="ARBA" id="ARBA00022679"/>
    </source>
</evidence>
<reference evidence="12" key="1">
    <citation type="submission" date="2021-02" db="EMBL/GenBank/DDBJ databases">
        <authorList>
            <person name="Nowell W R."/>
        </authorList>
    </citation>
    <scope>NUCLEOTIDE SEQUENCE</scope>
</reference>